<dbReference type="EMBL" id="CP004334">
    <property type="protein sequence ID" value="AHH07739.1"/>
    <property type="molecule type" value="Genomic_DNA"/>
</dbReference>
<evidence type="ECO:0000313" key="2">
    <source>
        <dbReference type="EMBL" id="AHH07739.1"/>
    </source>
</evidence>
<dbReference type="HOGENOM" id="CLU_053647_0_0_12"/>
<gene>
    <name evidence="2" type="ORF">BCD_1673</name>
</gene>
<evidence type="ECO:0000259" key="1">
    <source>
        <dbReference type="Pfam" id="PF09588"/>
    </source>
</evidence>
<name>W5SKQ2_9SPIR</name>
<dbReference type="InterPro" id="IPR011604">
    <property type="entry name" value="PDDEXK-like_dom_sf"/>
</dbReference>
<keyword evidence="2" id="KW-0614">Plasmid</keyword>
<accession>W5SKQ2</accession>
<dbReference type="SUPFAM" id="SSF52980">
    <property type="entry name" value="Restriction endonuclease-like"/>
    <property type="match status" value="1"/>
</dbReference>
<protein>
    <recommendedName>
        <fullName evidence="1">YqaJ viral recombinase domain-containing protein</fullName>
    </recommendedName>
</protein>
<dbReference type="InterPro" id="IPR011335">
    <property type="entry name" value="Restrct_endonuc-II-like"/>
</dbReference>
<dbReference type="Gene3D" id="3.90.320.10">
    <property type="match status" value="1"/>
</dbReference>
<dbReference type="Pfam" id="PF09588">
    <property type="entry name" value="YqaJ"/>
    <property type="match status" value="1"/>
</dbReference>
<dbReference type="InterPro" id="IPR019080">
    <property type="entry name" value="YqaJ_viral_recombinase"/>
</dbReference>
<dbReference type="RefSeq" id="WP_051480267.1">
    <property type="nucleotide sequence ID" value="NZ_CP004334.1"/>
</dbReference>
<reference evidence="2" key="1">
    <citation type="submission" date="2013-02" db="EMBL/GenBank/DDBJ databases">
        <title>Comparative genomics of Borrelia species.</title>
        <authorList>
            <person name="Schwan T.G."/>
            <person name="Raffel S.J."/>
            <person name="Porcella S.F."/>
        </authorList>
    </citation>
    <scope>NUCLEOTIDE SEQUENCE</scope>
    <source>
        <strain evidence="2">DOU</strain>
        <plasmid evidence="2">unnamed</plasmid>
    </source>
</reference>
<geneLocation type="plasmid" evidence="2">
    <name>unnamed</name>
</geneLocation>
<proteinExistence type="predicted"/>
<organism evidence="2">
    <name type="scientific">Borrelia crocidurae DOU</name>
    <dbReference type="NCBI Taxonomy" id="1293575"/>
    <lineage>
        <taxon>Bacteria</taxon>
        <taxon>Pseudomonadati</taxon>
        <taxon>Spirochaetota</taxon>
        <taxon>Spirochaetia</taxon>
        <taxon>Spirochaetales</taxon>
        <taxon>Borreliaceae</taxon>
        <taxon>Borrelia</taxon>
    </lineage>
</organism>
<feature type="domain" description="YqaJ viral recombinase" evidence="1">
    <location>
        <begin position="84"/>
        <end position="237"/>
    </location>
</feature>
<dbReference type="AlphaFoldDB" id="W5SKQ2"/>
<sequence length="352" mass="40256">MKNKNDTTKVNNGVKRMNQQDLYTQQVIKGLKSFIPAPESDNNKQTNVSKMSKIGCKLPGIKKNEYFKFNSKVDFSIQREGLKRFGASEVGSIFFGADAATELIISRVLKSFGKKVPYKDNLHIRKGKALENLGFDEFLRIYSDNIQILHKNKYANGIDKYNYFKRVGLGDNLVGATIDGWFVNNQGEAELLEIKCSDSTYLTSDVTEYNQTGNFLESRYFFKYYVQAQVQLACTGLSKCNLFFLIGDEPVNCVIERNNDFIGKVMIYIAALDMEVEHMCNIIKRDKSIDLANIDIEDLTNHIKLLLQDSKFCSDLAELSYKDEFISFINIINLSFINIINLNICEEERELL</sequence>